<dbReference type="InParanoid" id="D3BRT9"/>
<keyword evidence="4 12" id="KW-0378">Hydrolase</keyword>
<sequence length="887" mass="102050">MQSIEVFGKNKTAVDNTFCCLNSREAVDRARYEKAGNSYSLSIRTLLLTSSYVSLSKLLSFLFSRVIPNLIDLTCKIIYQLKVGINKQNGSGVYAIDVHLNQGNIHLEPQNEGPMPLIKTGRNSLNNTLYWGTYKPHLYFGMKTRSKQPVNTGLVWSTPNVDNLFARYLYRTQQGRDGVVRYEWKRHDGKNFGEQELVDRPGNLLLTTSFVKKGHSSQPGGGDWTVRLSGRALNQSLTAPYFSMMYYIHDESITKTSQNSLKLDNLPPSSASGLEGDIHINGEHPEIGKYTLLFNDVSSSVNPDAKFLKNQPSLSKWHFYGKARFDDDNWDMVPNIFDETTKQHVSSYYGEWHEFAKTSRSVPPFVPTLPNTINDQSNLVVIQRVMKVPFEVEITFISHNSHDQDDQNNNNNNNQHQQLSSSQVSKVAKEITGDEFDKLFEKYDKSFLERFDVKFPLPKYYKEGYKGFSKMVLSNLLGGFGYWYGRTISVHPDQPNRSIRLAPHALYSASPSRPAFPRGFLWDEGFHQMVVSSWDIELTIETLAHWFNLVDENGWIPREQILGKEALSMVPPEFQVQSPRIANPPTLLMSINKLIDMVDTFKKSESPEKHKVEIDLISSFLEDAYPRIVRFYSFYWKTQPAHIENAFRWRGRKVNHTLASGLDDYPRANPPSVSEVHVDLSSWMAFASKSLAKISKFLGKDDSHYLKSYNDITKIIFDLHWDNENGVYQDILYHNEKNSTLTKTGGYLNYFPLFLGLEPAGSSRMQSYLNSLKDIKGVWGRHGIRSMSLRDPLYGTNENYWRGPIWININYLIASQLCKYSKEHPQTQDFAMIYFTLRHNLVENIYQVYKETGFLWEQYHGIEGNGERNHPFTGWTSLVLLLLTEQY</sequence>
<comment type="function">
    <text evidence="12">Cleaves the distal alpha 1,2-linked glucose residue from the Glc(3)Man(9)GlcNAc(2) oligosaccharide precursor.</text>
</comment>
<organism evidence="16 17">
    <name type="scientific">Heterostelium pallidum (strain ATCC 26659 / Pp 5 / PN500)</name>
    <name type="common">Cellular slime mold</name>
    <name type="synonym">Polysphondylium pallidum</name>
    <dbReference type="NCBI Taxonomy" id="670386"/>
    <lineage>
        <taxon>Eukaryota</taxon>
        <taxon>Amoebozoa</taxon>
        <taxon>Evosea</taxon>
        <taxon>Eumycetozoa</taxon>
        <taxon>Dictyostelia</taxon>
        <taxon>Acytosteliales</taxon>
        <taxon>Acytosteliaceae</taxon>
        <taxon>Heterostelium</taxon>
    </lineage>
</organism>
<evidence type="ECO:0000256" key="9">
    <source>
        <dbReference type="ARBA" id="ARBA00023180"/>
    </source>
</evidence>
<dbReference type="InterPro" id="IPR008928">
    <property type="entry name" value="6-hairpin_glycosidase_sf"/>
</dbReference>
<keyword evidence="6" id="KW-0735">Signal-anchor</keyword>
<dbReference type="GO" id="GO:0005789">
    <property type="term" value="C:endoplasmic reticulum membrane"/>
    <property type="evidence" value="ECO:0007669"/>
    <property type="project" value="UniProtKB-SubCell"/>
</dbReference>
<evidence type="ECO:0000259" key="14">
    <source>
        <dbReference type="Pfam" id="PF03200"/>
    </source>
</evidence>
<dbReference type="PANTHER" id="PTHR10412">
    <property type="entry name" value="MANNOSYL-OLIGOSACCHARIDE GLUCOSIDASE"/>
    <property type="match status" value="1"/>
</dbReference>
<dbReference type="GO" id="GO:0004573">
    <property type="term" value="F:Glc3Man9GlcNAc2 oligosaccharide glucosidase activity"/>
    <property type="evidence" value="ECO:0007669"/>
    <property type="project" value="UniProtKB-UniRule"/>
</dbReference>
<evidence type="ECO:0000256" key="13">
    <source>
        <dbReference type="SAM" id="MobiDB-lite"/>
    </source>
</evidence>
<evidence type="ECO:0000256" key="1">
    <source>
        <dbReference type="ARBA" id="ARBA00004648"/>
    </source>
</evidence>
<evidence type="ECO:0000256" key="6">
    <source>
        <dbReference type="ARBA" id="ARBA00022968"/>
    </source>
</evidence>
<dbReference type="GeneID" id="31366169"/>
<dbReference type="InterPro" id="IPR031335">
    <property type="entry name" value="Glyco_hydro_63_C"/>
</dbReference>
<dbReference type="InterPro" id="IPR031631">
    <property type="entry name" value="Glyco_hydro_63N"/>
</dbReference>
<name>D3BRT9_HETP5</name>
<comment type="caution">
    <text evidence="16">The sequence shown here is derived from an EMBL/GenBank/DDBJ whole genome shotgun (WGS) entry which is preliminary data.</text>
</comment>
<dbReference type="Proteomes" id="UP000001396">
    <property type="component" value="Unassembled WGS sequence"/>
</dbReference>
<dbReference type="InterPro" id="IPR012341">
    <property type="entry name" value="6hp_glycosidase-like_sf"/>
</dbReference>
<comment type="similarity">
    <text evidence="2 12">Belongs to the glycosyl hydrolase 63 family.</text>
</comment>
<dbReference type="FunCoup" id="D3BRT9">
    <property type="interactions" value="572"/>
</dbReference>
<dbReference type="Pfam" id="PF03200">
    <property type="entry name" value="Glyco_hydro_63"/>
    <property type="match status" value="1"/>
</dbReference>
<keyword evidence="9" id="KW-0325">Glycoprotein</keyword>
<keyword evidence="10 12" id="KW-0326">Glycosidase</keyword>
<dbReference type="GO" id="GO:0009311">
    <property type="term" value="P:oligosaccharide metabolic process"/>
    <property type="evidence" value="ECO:0007669"/>
    <property type="project" value="UniProtKB-UniRule"/>
</dbReference>
<dbReference type="STRING" id="670386.D3BRT9"/>
<evidence type="ECO:0000256" key="12">
    <source>
        <dbReference type="RuleBase" id="RU368089"/>
    </source>
</evidence>
<dbReference type="InterPro" id="IPR038518">
    <property type="entry name" value="Glyco_hydro_63N_sf"/>
</dbReference>
<protein>
    <recommendedName>
        <fullName evidence="11 12">Mannosyl-oligosaccharide glucosidase</fullName>
        <ecNumber evidence="11 12">3.2.1.106</ecNumber>
    </recommendedName>
</protein>
<evidence type="ECO:0000259" key="15">
    <source>
        <dbReference type="Pfam" id="PF16923"/>
    </source>
</evidence>
<dbReference type="EMBL" id="ADBJ01000050">
    <property type="protein sequence ID" value="EFA76121.1"/>
    <property type="molecule type" value="Genomic_DNA"/>
</dbReference>
<dbReference type="Gene3D" id="2.70.98.110">
    <property type="entry name" value="Glycosyl hydrolase family 63, N-terminal domain"/>
    <property type="match status" value="1"/>
</dbReference>
<keyword evidence="17" id="KW-1185">Reference proteome</keyword>
<evidence type="ECO:0000256" key="10">
    <source>
        <dbReference type="ARBA" id="ARBA00023295"/>
    </source>
</evidence>
<feature type="compositionally biased region" description="Low complexity" evidence="13">
    <location>
        <begin position="407"/>
        <end position="423"/>
    </location>
</feature>
<evidence type="ECO:0000256" key="4">
    <source>
        <dbReference type="ARBA" id="ARBA00022801"/>
    </source>
</evidence>
<dbReference type="RefSeq" id="XP_020428255.1">
    <property type="nucleotide sequence ID" value="XM_020581468.1"/>
</dbReference>
<proteinExistence type="inferred from homology"/>
<dbReference type="Pfam" id="PF16923">
    <property type="entry name" value="Glyco_hydro_63N"/>
    <property type="match status" value="1"/>
</dbReference>
<feature type="domain" description="Glycosyl hydrolase family 63 N-terminal" evidence="15">
    <location>
        <begin position="128"/>
        <end position="354"/>
    </location>
</feature>
<dbReference type="OMA" id="FNWYNTT"/>
<dbReference type="GO" id="GO:0006487">
    <property type="term" value="P:protein N-linked glycosylation"/>
    <property type="evidence" value="ECO:0007669"/>
    <property type="project" value="UniProtKB-UniRule"/>
</dbReference>
<reference evidence="16 17" key="1">
    <citation type="journal article" date="2011" name="Genome Res.">
        <title>Phylogeny-wide analysis of social amoeba genomes highlights ancient origins for complex intercellular communication.</title>
        <authorList>
            <person name="Heidel A.J."/>
            <person name="Lawal H.M."/>
            <person name="Felder M."/>
            <person name="Schilde C."/>
            <person name="Helps N.R."/>
            <person name="Tunggal B."/>
            <person name="Rivero F."/>
            <person name="John U."/>
            <person name="Schleicher M."/>
            <person name="Eichinger L."/>
            <person name="Platzer M."/>
            <person name="Noegel A.A."/>
            <person name="Schaap P."/>
            <person name="Gloeckner G."/>
        </authorList>
    </citation>
    <scope>NUCLEOTIDE SEQUENCE [LARGE SCALE GENOMIC DNA]</scope>
    <source>
        <strain evidence="17">ATCC 26659 / Pp 5 / PN500</strain>
    </source>
</reference>
<evidence type="ECO:0000313" key="17">
    <source>
        <dbReference type="Proteomes" id="UP000001396"/>
    </source>
</evidence>
<evidence type="ECO:0000256" key="5">
    <source>
        <dbReference type="ARBA" id="ARBA00022824"/>
    </source>
</evidence>
<evidence type="ECO:0000256" key="11">
    <source>
        <dbReference type="ARBA" id="ARBA00038888"/>
    </source>
</evidence>
<keyword evidence="5 12" id="KW-0256">Endoplasmic reticulum</keyword>
<evidence type="ECO:0000256" key="2">
    <source>
        <dbReference type="ARBA" id="ARBA00010833"/>
    </source>
</evidence>
<comment type="subcellular location">
    <subcellularLocation>
        <location evidence="1 12">Endoplasmic reticulum membrane</location>
        <topology evidence="1 12">Single-pass type II membrane protein</topology>
    </subcellularLocation>
</comment>
<dbReference type="EC" id="3.2.1.106" evidence="11 12"/>
<evidence type="ECO:0000313" key="16">
    <source>
        <dbReference type="EMBL" id="EFA76121.1"/>
    </source>
</evidence>
<keyword evidence="3" id="KW-0812">Transmembrane</keyword>
<evidence type="ECO:0000256" key="7">
    <source>
        <dbReference type="ARBA" id="ARBA00022989"/>
    </source>
</evidence>
<evidence type="ECO:0000256" key="3">
    <source>
        <dbReference type="ARBA" id="ARBA00022692"/>
    </source>
</evidence>
<dbReference type="PANTHER" id="PTHR10412:SF11">
    <property type="entry name" value="MANNOSYL-OLIGOSACCHARIDE GLUCOSIDASE"/>
    <property type="match status" value="1"/>
</dbReference>
<dbReference type="AlphaFoldDB" id="D3BRT9"/>
<feature type="domain" description="Glycosyl hydrolase family 63 C-terminal" evidence="14">
    <location>
        <begin position="431"/>
        <end position="884"/>
    </location>
</feature>
<keyword evidence="8" id="KW-0472">Membrane</keyword>
<gene>
    <name evidence="16" type="ORF">PPL_10700</name>
</gene>
<feature type="region of interest" description="Disordered" evidence="13">
    <location>
        <begin position="401"/>
        <end position="424"/>
    </location>
</feature>
<accession>D3BRT9</accession>
<comment type="catalytic activity">
    <reaction evidence="12">
        <text>N(4)-(alpha-D-Glc-(1-&gt;2)-alpha-D-Glc-(1-&gt;3)-alpha-D-Glc-(1-&gt;3)-alpha-D-Man-(1-&gt;2)-alpha-D-Man-(1-&gt;2)-alpha-D-Man-(1-&gt;3)-[alpha-D-Man-(1-&gt;2)-alpha-D-Man-(1-&gt;3)-[alpha-D-Man-(1-&gt;2)-alpha-D-Man-(1-&gt;6)]-alpha-D-Man-(1-&gt;6)]-beta-D-Man-(1-&gt;4)-beta-D-GlcNAc-(1-&gt;4)-beta-D-GlcNAc)-L-asparaginyl-[protein] + H2O = N(4)-(alpha-D-Glc-(1-&gt;3)-alpha-D-Glc-(1-&gt;3)-alpha-D-Man-(1-&gt;2)-alpha-D-Man-(1-&gt;2)-alpha-D-Man-(1-&gt;3)-[alpha-D-Man-(1-&gt;2)-alpha-D-Man-(1-&gt;3)-[alpha-D-Man-(1-&gt;2)-alpha-D-Man-(1-&gt;6)]-alpha-D-Man-(1-&gt;6)]-beta-D-Man-(1-&gt;4)-beta-D-GlcNAc-(1-&gt;4)-beta-D-GlcNAc)-L-asparaginyl-[protein] + beta-D-glucose</text>
        <dbReference type="Rhea" id="RHEA:55988"/>
        <dbReference type="Rhea" id="RHEA-COMP:12806"/>
        <dbReference type="Rhea" id="RHEA-COMP:14355"/>
        <dbReference type="ChEBI" id="CHEBI:15377"/>
        <dbReference type="ChEBI" id="CHEBI:15903"/>
        <dbReference type="ChEBI" id="CHEBI:59082"/>
        <dbReference type="ChEBI" id="CHEBI:132537"/>
        <dbReference type="EC" id="3.2.1.106"/>
    </reaction>
</comment>
<evidence type="ECO:0000256" key="8">
    <source>
        <dbReference type="ARBA" id="ARBA00023136"/>
    </source>
</evidence>
<dbReference type="InterPro" id="IPR004888">
    <property type="entry name" value="Glycoside_hydrolase_63"/>
</dbReference>
<dbReference type="SUPFAM" id="SSF48208">
    <property type="entry name" value="Six-hairpin glycosidases"/>
    <property type="match status" value="1"/>
</dbReference>
<dbReference type="Gene3D" id="1.50.10.10">
    <property type="match status" value="1"/>
</dbReference>
<keyword evidence="7" id="KW-1133">Transmembrane helix</keyword>